<dbReference type="AlphaFoldDB" id="A0A246BI16"/>
<protein>
    <submittedName>
        <fullName evidence="1">Uncharacterized protein</fullName>
    </submittedName>
</protein>
<gene>
    <name evidence="1" type="ORF">CBQ26_14230</name>
</gene>
<evidence type="ECO:0000313" key="2">
    <source>
        <dbReference type="Proteomes" id="UP000197208"/>
    </source>
</evidence>
<accession>A0A246BI16</accession>
<dbReference type="RefSeq" id="WP_088249308.1">
    <property type="nucleotide sequence ID" value="NZ_NHMK01000021.1"/>
</dbReference>
<dbReference type="EMBL" id="NHMK01000021">
    <property type="protein sequence ID" value="OWL94861.1"/>
    <property type="molecule type" value="Genomic_DNA"/>
</dbReference>
<organism evidence="1 2">
    <name type="scientific">Deinococcus indicus</name>
    <dbReference type="NCBI Taxonomy" id="223556"/>
    <lineage>
        <taxon>Bacteria</taxon>
        <taxon>Thermotogati</taxon>
        <taxon>Deinococcota</taxon>
        <taxon>Deinococci</taxon>
        <taxon>Deinococcales</taxon>
        <taxon>Deinococcaceae</taxon>
        <taxon>Deinococcus</taxon>
    </lineage>
</organism>
<proteinExistence type="predicted"/>
<evidence type="ECO:0000313" key="1">
    <source>
        <dbReference type="EMBL" id="OWL94861.1"/>
    </source>
</evidence>
<sequence length="64" mass="6590">MARRTSRPVVLTAGFVGVMVFTVSVAEVAPDLRGGAALGLLISALLSMQGLRSAPGGSHHQFRA</sequence>
<keyword evidence="2" id="KW-1185">Reference proteome</keyword>
<name>A0A246BI16_9DEIO</name>
<dbReference type="Proteomes" id="UP000197208">
    <property type="component" value="Unassembled WGS sequence"/>
</dbReference>
<comment type="caution">
    <text evidence="1">The sequence shown here is derived from an EMBL/GenBank/DDBJ whole genome shotgun (WGS) entry which is preliminary data.</text>
</comment>
<reference evidence="1 2" key="1">
    <citation type="submission" date="2017-05" db="EMBL/GenBank/DDBJ databases">
        <title>De novo genome assembly of Deniococcus indicus strain DR1.</title>
        <authorList>
            <person name="Chauhan D."/>
            <person name="Yennamalli R.M."/>
            <person name="Priyadarshini R."/>
        </authorList>
    </citation>
    <scope>NUCLEOTIDE SEQUENCE [LARGE SCALE GENOMIC DNA]</scope>
    <source>
        <strain evidence="1 2">DR1</strain>
    </source>
</reference>